<proteinExistence type="predicted"/>
<evidence type="ECO:0000313" key="3">
    <source>
        <dbReference type="Proteomes" id="UP000824782"/>
    </source>
</evidence>
<name>A0AAV6YHA0_ENGPU</name>
<feature type="region of interest" description="Disordered" evidence="1">
    <location>
        <begin position="1"/>
        <end position="60"/>
    </location>
</feature>
<keyword evidence="3" id="KW-1185">Reference proteome</keyword>
<feature type="region of interest" description="Disordered" evidence="1">
    <location>
        <begin position="67"/>
        <end position="86"/>
    </location>
</feature>
<protein>
    <submittedName>
        <fullName evidence="2">Uncharacterized protein</fullName>
    </submittedName>
</protein>
<gene>
    <name evidence="2" type="ORF">GDO81_018998</name>
</gene>
<dbReference type="EMBL" id="WNYA01097683">
    <property type="protein sequence ID" value="KAG8534617.1"/>
    <property type="molecule type" value="Genomic_DNA"/>
</dbReference>
<organism evidence="2 3">
    <name type="scientific">Engystomops pustulosus</name>
    <name type="common">Tungara frog</name>
    <name type="synonym">Physalaemus pustulosus</name>
    <dbReference type="NCBI Taxonomy" id="76066"/>
    <lineage>
        <taxon>Eukaryota</taxon>
        <taxon>Metazoa</taxon>
        <taxon>Chordata</taxon>
        <taxon>Craniata</taxon>
        <taxon>Vertebrata</taxon>
        <taxon>Euteleostomi</taxon>
        <taxon>Amphibia</taxon>
        <taxon>Batrachia</taxon>
        <taxon>Anura</taxon>
        <taxon>Neobatrachia</taxon>
        <taxon>Hyloidea</taxon>
        <taxon>Leptodactylidae</taxon>
        <taxon>Leiuperinae</taxon>
        <taxon>Engystomops</taxon>
    </lineage>
</organism>
<feature type="compositionally biased region" description="Basic and acidic residues" evidence="1">
    <location>
        <begin position="14"/>
        <end position="50"/>
    </location>
</feature>
<dbReference type="Proteomes" id="UP000824782">
    <property type="component" value="Unassembled WGS sequence"/>
</dbReference>
<sequence>MKGTDKSTGMETIPEEHGEVGSGEELKYDHPSDREDEHEETPTSRKENSSAKRLLNRQNLVPARVIGISLSQDLERIPKPKTAPER</sequence>
<evidence type="ECO:0000313" key="2">
    <source>
        <dbReference type="EMBL" id="KAG8534617.1"/>
    </source>
</evidence>
<evidence type="ECO:0000256" key="1">
    <source>
        <dbReference type="SAM" id="MobiDB-lite"/>
    </source>
</evidence>
<feature type="compositionally biased region" description="Basic and acidic residues" evidence="1">
    <location>
        <begin position="73"/>
        <end position="86"/>
    </location>
</feature>
<comment type="caution">
    <text evidence="2">The sequence shown here is derived from an EMBL/GenBank/DDBJ whole genome shotgun (WGS) entry which is preliminary data.</text>
</comment>
<reference evidence="2" key="1">
    <citation type="thesis" date="2020" institute="ProQuest LLC" country="789 East Eisenhower Parkway, Ann Arbor, MI, USA">
        <title>Comparative Genomics and Chromosome Evolution.</title>
        <authorList>
            <person name="Mudd A.B."/>
        </authorList>
    </citation>
    <scope>NUCLEOTIDE SEQUENCE</scope>
    <source>
        <strain evidence="2">237g6f4</strain>
        <tissue evidence="2">Blood</tissue>
    </source>
</reference>
<feature type="compositionally biased region" description="Polar residues" evidence="1">
    <location>
        <begin position="1"/>
        <end position="10"/>
    </location>
</feature>
<accession>A0AAV6YHA0</accession>
<dbReference type="AlphaFoldDB" id="A0AAV6YHA0"/>